<dbReference type="VEuPathDB" id="FungiDB:JI435_447120"/>
<evidence type="ECO:0000313" key="3">
    <source>
        <dbReference type="Proteomes" id="UP000663193"/>
    </source>
</evidence>
<feature type="region of interest" description="Disordered" evidence="1">
    <location>
        <begin position="1"/>
        <end position="54"/>
    </location>
</feature>
<feature type="compositionally biased region" description="Basic and acidic residues" evidence="1">
    <location>
        <begin position="34"/>
        <end position="47"/>
    </location>
</feature>
<keyword evidence="3" id="KW-1185">Reference proteome</keyword>
<protein>
    <submittedName>
        <fullName evidence="2">Uncharacterized protein</fullName>
    </submittedName>
</protein>
<evidence type="ECO:0000313" key="2">
    <source>
        <dbReference type="EMBL" id="QRD07249.1"/>
    </source>
</evidence>
<proteinExistence type="predicted"/>
<dbReference type="KEGG" id="pno:SNOG_12444"/>
<gene>
    <name evidence="2" type="ORF">JI435_447120</name>
</gene>
<feature type="compositionally biased region" description="Basic and acidic residues" evidence="1">
    <location>
        <begin position="10"/>
        <end position="26"/>
    </location>
</feature>
<evidence type="ECO:0000256" key="1">
    <source>
        <dbReference type="SAM" id="MobiDB-lite"/>
    </source>
</evidence>
<dbReference type="Proteomes" id="UP000663193">
    <property type="component" value="Chromosome 22"/>
</dbReference>
<organism evidence="2 3">
    <name type="scientific">Phaeosphaeria nodorum (strain SN15 / ATCC MYA-4574 / FGSC 10173)</name>
    <name type="common">Glume blotch fungus</name>
    <name type="synonym">Parastagonospora nodorum</name>
    <dbReference type="NCBI Taxonomy" id="321614"/>
    <lineage>
        <taxon>Eukaryota</taxon>
        <taxon>Fungi</taxon>
        <taxon>Dikarya</taxon>
        <taxon>Ascomycota</taxon>
        <taxon>Pezizomycotina</taxon>
        <taxon>Dothideomycetes</taxon>
        <taxon>Pleosporomycetidae</taxon>
        <taxon>Pleosporales</taxon>
        <taxon>Pleosporineae</taxon>
        <taxon>Phaeosphaeriaceae</taxon>
        <taxon>Parastagonospora</taxon>
    </lineage>
</organism>
<dbReference type="RefSeq" id="XP_001802667.1">
    <property type="nucleotide sequence ID" value="XM_001802615.1"/>
</dbReference>
<reference evidence="3" key="1">
    <citation type="journal article" date="2021" name="BMC Genomics">
        <title>Chromosome-level genome assembly and manually-curated proteome of model necrotroph Parastagonospora nodorum Sn15 reveals a genome-wide trove of candidate effector homologs, and redundancy of virulence-related functions within an accessory chromosome.</title>
        <authorList>
            <person name="Bertazzoni S."/>
            <person name="Jones D.A.B."/>
            <person name="Phan H.T."/>
            <person name="Tan K.-C."/>
            <person name="Hane J.K."/>
        </authorList>
    </citation>
    <scope>NUCLEOTIDE SEQUENCE [LARGE SCALE GENOMIC DNA]</scope>
    <source>
        <strain evidence="3">SN15 / ATCC MYA-4574 / FGSC 10173)</strain>
    </source>
</reference>
<dbReference type="EMBL" id="CP069044">
    <property type="protein sequence ID" value="QRD07249.1"/>
    <property type="molecule type" value="Genomic_DNA"/>
</dbReference>
<name>A0A7U2ICB6_PHANO</name>
<sequence length="128" mass="14657">MLPSRKRKHIGDWLEEEKNSTERTETQEATEDESSSRKREHIDDDVRGGSTKKIKTRAAEDEGVIFYLSEHFADVSVVEIADGYQRRKVDNYIRQAQAARPVLPERRFSDMSLCLASDKLELDAASVD</sequence>
<dbReference type="AlphaFoldDB" id="A0A7U2ICB6"/>
<accession>A0A7U2ICB6</accession>